<dbReference type="PANTHER" id="PTHR33546:SF1">
    <property type="entry name" value="LARGE, MULTIFUNCTIONAL SECRETED PROTEIN"/>
    <property type="match status" value="1"/>
</dbReference>
<feature type="domain" description="Pyrroloquinoline quinone-dependent pyranose dehydrogenase beta-propeller" evidence="1">
    <location>
        <begin position="148"/>
        <end position="289"/>
    </location>
</feature>
<dbReference type="SUPFAM" id="SSF50952">
    <property type="entry name" value="Soluble quinoprotein glucose dehydrogenase"/>
    <property type="match status" value="1"/>
</dbReference>
<keyword evidence="3" id="KW-1185">Reference proteome</keyword>
<protein>
    <submittedName>
        <fullName evidence="2">Sorbosone dehydrogenase family protein</fullName>
    </submittedName>
</protein>
<accession>A0ABU2ZJ46</accession>
<dbReference type="InterPro" id="IPR054539">
    <property type="entry name" value="Beta-prop_PDH"/>
</dbReference>
<organism evidence="2 3">
    <name type="scientific">Croceicoccus esteveae</name>
    <dbReference type="NCBI Taxonomy" id="3075597"/>
    <lineage>
        <taxon>Bacteria</taxon>
        <taxon>Pseudomonadati</taxon>
        <taxon>Pseudomonadota</taxon>
        <taxon>Alphaproteobacteria</taxon>
        <taxon>Sphingomonadales</taxon>
        <taxon>Erythrobacteraceae</taxon>
        <taxon>Croceicoccus</taxon>
    </lineage>
</organism>
<dbReference type="Pfam" id="PF22807">
    <property type="entry name" value="TrAA12"/>
    <property type="match status" value="2"/>
</dbReference>
<sequence>MNRPTRKTMIIIVVVIAVIVLIAALLLRPMLAQYSDAQLTGPDPVIAEIKTSIIPTVNLAEPIGWNDSEAPVATGPLRVNRFATGLAHPRTMLTLANGDVLVAETSGPADNDDDGIFGWIRGWIMDRVGAGTPSADRIRLLRDADGDGVAELSTVLLDGLKSPFGMAMRDERLLVANTDAVLSFPYTMGDLQISGSPHKLLDLPGAGNHWARNILLSKDEKRLFITVGSASNIGENGMAEESGRAAIHEYNFVTGASRQFAGGLRNPNGLALEPSSGELWTSVNERDMLGPDVPLDYLTNVPIGAQYGWPWVYWKEYVDERVEAPMPQFLTEYTRRPEYALGAHTAPLGLLFAEGGNLGPQFSRGAFIARHGSWNRKPPSGYDVVFVPFDERGNPVGETPVTVLGGFLTKDRDKARGRPTWLAWDKNGALLVSDDTAGIIWRVSTGPELSR</sequence>
<dbReference type="InterPro" id="IPR011041">
    <property type="entry name" value="Quinoprot_gluc/sorb_DH_b-prop"/>
</dbReference>
<dbReference type="Proteomes" id="UP001259803">
    <property type="component" value="Unassembled WGS sequence"/>
</dbReference>
<dbReference type="PANTHER" id="PTHR33546">
    <property type="entry name" value="LARGE, MULTIFUNCTIONAL SECRETED PROTEIN-RELATED"/>
    <property type="match status" value="1"/>
</dbReference>
<gene>
    <name evidence="2" type="ORF">RM533_08530</name>
</gene>
<dbReference type="InterPro" id="IPR011042">
    <property type="entry name" value="6-blade_b-propeller_TolB-like"/>
</dbReference>
<evidence type="ECO:0000313" key="2">
    <source>
        <dbReference type="EMBL" id="MDT0576231.1"/>
    </source>
</evidence>
<dbReference type="EMBL" id="JAVRHS010000005">
    <property type="protein sequence ID" value="MDT0576231.1"/>
    <property type="molecule type" value="Genomic_DNA"/>
</dbReference>
<name>A0ABU2ZJ46_9SPHN</name>
<dbReference type="Gene3D" id="2.120.10.30">
    <property type="entry name" value="TolB, C-terminal domain"/>
    <property type="match status" value="1"/>
</dbReference>
<dbReference type="RefSeq" id="WP_311340797.1">
    <property type="nucleotide sequence ID" value="NZ_JAVRHS010000005.1"/>
</dbReference>
<proteinExistence type="predicted"/>
<evidence type="ECO:0000313" key="3">
    <source>
        <dbReference type="Proteomes" id="UP001259803"/>
    </source>
</evidence>
<comment type="caution">
    <text evidence="2">The sequence shown here is derived from an EMBL/GenBank/DDBJ whole genome shotgun (WGS) entry which is preliminary data.</text>
</comment>
<feature type="domain" description="Pyrroloquinoline quinone-dependent pyranose dehydrogenase beta-propeller" evidence="1">
    <location>
        <begin position="334"/>
        <end position="444"/>
    </location>
</feature>
<reference evidence="2 3" key="1">
    <citation type="submission" date="2023-09" db="EMBL/GenBank/DDBJ databases">
        <authorList>
            <person name="Rey-Velasco X."/>
        </authorList>
    </citation>
    <scope>NUCLEOTIDE SEQUENCE [LARGE SCALE GENOMIC DNA]</scope>
    <source>
        <strain evidence="2 3">F390</strain>
    </source>
</reference>
<evidence type="ECO:0000259" key="1">
    <source>
        <dbReference type="Pfam" id="PF22807"/>
    </source>
</evidence>